<keyword evidence="2" id="KW-1185">Reference proteome</keyword>
<dbReference type="InterPro" id="IPR007711">
    <property type="entry name" value="HigB-1"/>
</dbReference>
<dbReference type="SUPFAM" id="SSF143011">
    <property type="entry name" value="RelE-like"/>
    <property type="match status" value="1"/>
</dbReference>
<dbReference type="Proteomes" id="UP001241472">
    <property type="component" value="Unassembled WGS sequence"/>
</dbReference>
<comment type="caution">
    <text evidence="1">The sequence shown here is derived from an EMBL/GenBank/DDBJ whole genome shotgun (WGS) entry which is preliminary data.</text>
</comment>
<proteinExistence type="predicted"/>
<organism evidence="1 2">
    <name type="scientific">Neorhizobium huautlense</name>
    <dbReference type="NCBI Taxonomy" id="67774"/>
    <lineage>
        <taxon>Bacteria</taxon>
        <taxon>Pseudomonadati</taxon>
        <taxon>Pseudomonadota</taxon>
        <taxon>Alphaproteobacteria</taxon>
        <taxon>Hyphomicrobiales</taxon>
        <taxon>Rhizobiaceae</taxon>
        <taxon>Rhizobium/Agrobacterium group</taxon>
        <taxon>Neorhizobium</taxon>
    </lineage>
</organism>
<protein>
    <submittedName>
        <fullName evidence="1">Proteic killer suppression protein</fullName>
    </submittedName>
</protein>
<dbReference type="InterPro" id="IPR035093">
    <property type="entry name" value="RelE/ParE_toxin_dom_sf"/>
</dbReference>
<dbReference type="EMBL" id="JAUSRF010000013">
    <property type="protein sequence ID" value="MDP9839159.1"/>
    <property type="molecule type" value="Genomic_DNA"/>
</dbReference>
<sequence length="67" mass="7921">MQKRIPLRLDRLNVAERPEDMNLPGFDFHALRGFDPTRYTVHVNGPWCITFAFDGKDAVRVDFEQYH</sequence>
<reference evidence="1 2" key="1">
    <citation type="submission" date="2023-07" db="EMBL/GenBank/DDBJ databases">
        <title>Sorghum-associated microbial communities from plants grown in Nebraska, USA.</title>
        <authorList>
            <person name="Schachtman D."/>
        </authorList>
    </citation>
    <scope>NUCLEOTIDE SEQUENCE [LARGE SCALE GENOMIC DNA]</scope>
    <source>
        <strain evidence="1 2">DS1307</strain>
    </source>
</reference>
<dbReference type="Pfam" id="PF05015">
    <property type="entry name" value="HigB-like_toxin"/>
    <property type="match status" value="1"/>
</dbReference>
<name>A0ABT9PXE8_9HYPH</name>
<gene>
    <name evidence="1" type="ORF">J2T09_003934</name>
</gene>
<evidence type="ECO:0000313" key="2">
    <source>
        <dbReference type="Proteomes" id="UP001241472"/>
    </source>
</evidence>
<accession>A0ABT9PXE8</accession>
<dbReference type="Gene3D" id="3.30.2310.20">
    <property type="entry name" value="RelE-like"/>
    <property type="match status" value="1"/>
</dbReference>
<evidence type="ECO:0000313" key="1">
    <source>
        <dbReference type="EMBL" id="MDP9839159.1"/>
    </source>
</evidence>